<organism evidence="1 2">
    <name type="scientific">Paenibacillus dendrobii</name>
    <dbReference type="NCBI Taxonomy" id="2691084"/>
    <lineage>
        <taxon>Bacteria</taxon>
        <taxon>Bacillati</taxon>
        <taxon>Bacillota</taxon>
        <taxon>Bacilli</taxon>
        <taxon>Bacillales</taxon>
        <taxon>Paenibacillaceae</taxon>
        <taxon>Paenibacillus</taxon>
    </lineage>
</organism>
<dbReference type="Gene3D" id="2.60.120.260">
    <property type="entry name" value="Galactose-binding domain-like"/>
    <property type="match status" value="1"/>
</dbReference>
<dbReference type="Proteomes" id="UP000460318">
    <property type="component" value="Unassembled WGS sequence"/>
</dbReference>
<accession>A0A7X3IG32</accession>
<evidence type="ECO:0000313" key="2">
    <source>
        <dbReference type="Proteomes" id="UP000460318"/>
    </source>
</evidence>
<dbReference type="InterPro" id="IPR008979">
    <property type="entry name" value="Galactose-bd-like_sf"/>
</dbReference>
<dbReference type="EMBL" id="WUBI01000001">
    <property type="protein sequence ID" value="MWV42806.1"/>
    <property type="molecule type" value="Genomic_DNA"/>
</dbReference>
<sequence length="266" mass="30246">MNQISLEIRSADGVVQATGTDAGQAQLVYERAYEPGDQIILRSEHIDVYLVIQLDDAMDPAFIYMTGHEYRFVIPFDEKKKSYSLKSFSGELHALTARMAAKHEIDAYKNLALNVYDQHENETVYPHAVANVETRGESVFAARNAINGNTVNFSHGKWPFESWGINQKKDAEITVNFGRLVEIDQIALTIRADFPHDNYWERVTLAFSDGSTYVAELKKTHLQQMINLEPRKVEWVTLKELIQSDDPSPFPALTQFEIFGREASKS</sequence>
<gene>
    <name evidence="1" type="ORF">GRF59_04125</name>
</gene>
<reference evidence="1 2" key="1">
    <citation type="submission" date="2019-12" db="EMBL/GenBank/DDBJ databases">
        <title>Paenibacillus sp. nov., an endophytic bacterium isolated from the stem of Dendrobium.</title>
        <authorList>
            <person name="Zhao R."/>
        </authorList>
    </citation>
    <scope>NUCLEOTIDE SEQUENCE [LARGE SCALE GENOMIC DNA]</scope>
    <source>
        <strain evidence="1 2">HJL G12</strain>
    </source>
</reference>
<keyword evidence="2" id="KW-1185">Reference proteome</keyword>
<proteinExistence type="predicted"/>
<name>A0A7X3IG32_9BACL</name>
<comment type="caution">
    <text evidence="1">The sequence shown here is derived from an EMBL/GenBank/DDBJ whole genome shotgun (WGS) entry which is preliminary data.</text>
</comment>
<dbReference type="AlphaFoldDB" id="A0A7X3IG32"/>
<dbReference type="RefSeq" id="WP_160496376.1">
    <property type="nucleotide sequence ID" value="NZ_WUBI01000001.1"/>
</dbReference>
<dbReference type="SUPFAM" id="SSF49785">
    <property type="entry name" value="Galactose-binding domain-like"/>
    <property type="match status" value="1"/>
</dbReference>
<evidence type="ECO:0000313" key="1">
    <source>
        <dbReference type="EMBL" id="MWV42806.1"/>
    </source>
</evidence>
<protein>
    <submittedName>
        <fullName evidence="1">Carbohydrate-binding protein</fullName>
    </submittedName>
</protein>